<evidence type="ECO:0000259" key="2">
    <source>
        <dbReference type="PROSITE" id="PS51168"/>
    </source>
</evidence>
<evidence type="ECO:0000313" key="5">
    <source>
        <dbReference type="Proteomes" id="UP000053372"/>
    </source>
</evidence>
<dbReference type="Gene3D" id="1.20.59.10">
    <property type="entry name" value="Chorismate mutase"/>
    <property type="match status" value="1"/>
</dbReference>
<sequence length="92" mass="10867">MNQLDNCRQRINILDIQIIEILGARFKVCRRIAHFKKEQGIPMMQPGRVEEVKQRCMELGLQYGLQKEFVAELYSLIIKESCRIEDEIIEKS</sequence>
<dbReference type="AlphaFoldDB" id="A0A0V7ZVI8"/>
<evidence type="ECO:0000313" key="4">
    <source>
        <dbReference type="EMBL" id="KST68657.1"/>
    </source>
</evidence>
<evidence type="ECO:0000313" key="3">
    <source>
        <dbReference type="EMBL" id="KST68520.1"/>
    </source>
</evidence>
<name>A0A0V7ZVI8_9CYAN</name>
<gene>
    <name evidence="3" type="ORF">BC008_01235</name>
    <name evidence="4" type="ORF">BC008_01490</name>
</gene>
<keyword evidence="5" id="KW-1185">Reference proteome</keyword>
<accession>A0A0V7ZVI8</accession>
<keyword evidence="1" id="KW-0413">Isomerase</keyword>
<dbReference type="InterPro" id="IPR051331">
    <property type="entry name" value="Chorismate_mutase-related"/>
</dbReference>
<feature type="domain" description="Chorismate mutase" evidence="2">
    <location>
        <begin position="1"/>
        <end position="89"/>
    </location>
</feature>
<dbReference type="SUPFAM" id="SSF48600">
    <property type="entry name" value="Chorismate mutase II"/>
    <property type="match status" value="1"/>
</dbReference>
<dbReference type="Pfam" id="PF01817">
    <property type="entry name" value="CM_2"/>
    <property type="match status" value="1"/>
</dbReference>
<dbReference type="InterPro" id="IPR002701">
    <property type="entry name" value="CM_II_prokaryot"/>
</dbReference>
<dbReference type="EMBL" id="LMTZ01000054">
    <property type="protein sequence ID" value="KST68657.1"/>
    <property type="molecule type" value="Genomic_DNA"/>
</dbReference>
<dbReference type="RefSeq" id="WP_027845378.1">
    <property type="nucleotide sequence ID" value="NZ_LMTZ01000054.1"/>
</dbReference>
<dbReference type="PANTHER" id="PTHR38041">
    <property type="entry name" value="CHORISMATE MUTASE"/>
    <property type="match status" value="1"/>
</dbReference>
<dbReference type="GO" id="GO:0004106">
    <property type="term" value="F:chorismate mutase activity"/>
    <property type="evidence" value="ECO:0007669"/>
    <property type="project" value="InterPro"/>
</dbReference>
<dbReference type="Proteomes" id="UP000053372">
    <property type="component" value="Unassembled WGS sequence"/>
</dbReference>
<dbReference type="PANTHER" id="PTHR38041:SF1">
    <property type="entry name" value="CHORISMATE MUTASE"/>
    <property type="match status" value="1"/>
</dbReference>
<comment type="caution">
    <text evidence="3">The sequence shown here is derived from an EMBL/GenBank/DDBJ whole genome shotgun (WGS) entry which is preliminary data.</text>
</comment>
<evidence type="ECO:0000256" key="1">
    <source>
        <dbReference type="ARBA" id="ARBA00023235"/>
    </source>
</evidence>
<reference evidence="3 5" key="1">
    <citation type="journal article" date="2015" name="Genome Announc.">
        <title>Draft Genome of the Euendolithic (true boring) Cyanobacterium Mastigocoleus testarum strain BC008.</title>
        <authorList>
            <person name="Guida B.S."/>
            <person name="Garcia-Pichel F."/>
        </authorList>
    </citation>
    <scope>NUCLEOTIDE SEQUENCE [LARGE SCALE GENOMIC DNA]</scope>
    <source>
        <strain evidence="3 5">BC008</strain>
    </source>
</reference>
<organism evidence="3 5">
    <name type="scientific">Mastigocoleus testarum BC008</name>
    <dbReference type="NCBI Taxonomy" id="371196"/>
    <lineage>
        <taxon>Bacteria</taxon>
        <taxon>Bacillati</taxon>
        <taxon>Cyanobacteriota</taxon>
        <taxon>Cyanophyceae</taxon>
        <taxon>Nostocales</taxon>
        <taxon>Hapalosiphonaceae</taxon>
        <taxon>Mastigocoleus</taxon>
    </lineage>
</organism>
<dbReference type="EMBL" id="LMTZ01000059">
    <property type="protein sequence ID" value="KST68520.1"/>
    <property type="molecule type" value="Genomic_DNA"/>
</dbReference>
<proteinExistence type="predicted"/>
<dbReference type="InterPro" id="IPR036263">
    <property type="entry name" value="Chorismate_II_sf"/>
</dbReference>
<dbReference type="OrthoDB" id="517480at2"/>
<dbReference type="PROSITE" id="PS51168">
    <property type="entry name" value="CHORISMATE_MUT_2"/>
    <property type="match status" value="1"/>
</dbReference>
<dbReference type="SMART" id="SM00830">
    <property type="entry name" value="CM_2"/>
    <property type="match status" value="1"/>
</dbReference>
<dbReference type="GO" id="GO:0009697">
    <property type="term" value="P:salicylic acid biosynthetic process"/>
    <property type="evidence" value="ECO:0007669"/>
    <property type="project" value="TreeGrafter"/>
</dbReference>
<dbReference type="GO" id="GO:0046417">
    <property type="term" value="P:chorismate metabolic process"/>
    <property type="evidence" value="ECO:0007669"/>
    <property type="project" value="InterPro"/>
</dbReference>
<dbReference type="InterPro" id="IPR036979">
    <property type="entry name" value="CM_dom_sf"/>
</dbReference>
<protein>
    <submittedName>
        <fullName evidence="3">4-amino-4-deoxychorismate mutase</fullName>
    </submittedName>
</protein>